<dbReference type="PANTHER" id="PTHR33070:SF7">
    <property type="entry name" value="RX N-TERMINAL DOMAIN-CONTAINING PROTEIN"/>
    <property type="match status" value="1"/>
</dbReference>
<keyword evidence="3" id="KW-1185">Reference proteome</keyword>
<proteinExistence type="predicted"/>
<reference evidence="2 3" key="1">
    <citation type="submission" date="2019-05" db="EMBL/GenBank/DDBJ databases">
        <title>Mikania micrantha, genome provides insights into the molecular mechanism of rapid growth.</title>
        <authorList>
            <person name="Liu B."/>
        </authorList>
    </citation>
    <scope>NUCLEOTIDE SEQUENCE [LARGE SCALE GENOMIC DNA]</scope>
    <source>
        <strain evidence="2">NLD-2019</strain>
        <tissue evidence="2">Leaf</tissue>
    </source>
</reference>
<organism evidence="2 3">
    <name type="scientific">Mikania micrantha</name>
    <name type="common">bitter vine</name>
    <dbReference type="NCBI Taxonomy" id="192012"/>
    <lineage>
        <taxon>Eukaryota</taxon>
        <taxon>Viridiplantae</taxon>
        <taxon>Streptophyta</taxon>
        <taxon>Embryophyta</taxon>
        <taxon>Tracheophyta</taxon>
        <taxon>Spermatophyta</taxon>
        <taxon>Magnoliopsida</taxon>
        <taxon>eudicotyledons</taxon>
        <taxon>Gunneridae</taxon>
        <taxon>Pentapetalae</taxon>
        <taxon>asterids</taxon>
        <taxon>campanulids</taxon>
        <taxon>Asterales</taxon>
        <taxon>Asteraceae</taxon>
        <taxon>Asteroideae</taxon>
        <taxon>Heliantheae alliance</taxon>
        <taxon>Eupatorieae</taxon>
        <taxon>Mikania</taxon>
    </lineage>
</organism>
<evidence type="ECO:0000313" key="2">
    <source>
        <dbReference type="EMBL" id="KAD2393294.1"/>
    </source>
</evidence>
<dbReference type="Proteomes" id="UP000326396">
    <property type="component" value="Linkage Group LG9"/>
</dbReference>
<dbReference type="Pfam" id="PF03087">
    <property type="entry name" value="BPS1"/>
    <property type="match status" value="1"/>
</dbReference>
<dbReference type="OrthoDB" id="1678530at2759"/>
<sequence>MRSSTFESLRDMHDSVNNLLRSPDIKGVLSDYTHDQKLIQKVAESSLKMLDSCGNTKDILFMVKCHIQRLRSTFRRASHGETENKLSAYCFQRKELRKQMLKRLKSLKQMKNTTNTHVGGHDNLVVVANVLKEVRDTIVILLESIMLLMSMPNPNPNTTKTMVKCNGVMPVKVKLKFTRLNSLSPWEDCDVQEIQSAIERLEAVESAMEDLEVELGCIFKRLMRTRVLLLNILTN</sequence>
<comment type="caution">
    <text evidence="2">The sequence shown here is derived from an EMBL/GenBank/DDBJ whole genome shotgun (WGS) entry which is preliminary data.</text>
</comment>
<dbReference type="PANTHER" id="PTHR33070">
    <property type="entry name" value="OS06G0725500 PROTEIN"/>
    <property type="match status" value="1"/>
</dbReference>
<gene>
    <name evidence="2" type="ORF">E3N88_40271</name>
</gene>
<dbReference type="InterPro" id="IPR004172">
    <property type="entry name" value="L27_dom"/>
</dbReference>
<dbReference type="EMBL" id="SZYD01000019">
    <property type="protein sequence ID" value="KAD2393294.1"/>
    <property type="molecule type" value="Genomic_DNA"/>
</dbReference>
<evidence type="ECO:0000259" key="1">
    <source>
        <dbReference type="PROSITE" id="PS51022"/>
    </source>
</evidence>
<dbReference type="AlphaFoldDB" id="A0A5N6LMA0"/>
<dbReference type="GO" id="GO:0048367">
    <property type="term" value="P:shoot system development"/>
    <property type="evidence" value="ECO:0007669"/>
    <property type="project" value="InterPro"/>
</dbReference>
<feature type="domain" description="L27" evidence="1">
    <location>
        <begin position="1"/>
        <end position="24"/>
    </location>
</feature>
<evidence type="ECO:0000313" key="3">
    <source>
        <dbReference type="Proteomes" id="UP000326396"/>
    </source>
</evidence>
<name>A0A5N6LMA0_9ASTR</name>
<dbReference type="PROSITE" id="PS51022">
    <property type="entry name" value="L27"/>
    <property type="match status" value="1"/>
</dbReference>
<accession>A0A5N6LMA0</accession>
<dbReference type="InterPro" id="IPR004320">
    <property type="entry name" value="BPS1_pln"/>
</dbReference>
<dbReference type="GO" id="GO:0048364">
    <property type="term" value="P:root development"/>
    <property type="evidence" value="ECO:0007669"/>
    <property type="project" value="InterPro"/>
</dbReference>
<protein>
    <recommendedName>
        <fullName evidence="1">L27 domain-containing protein</fullName>
    </recommendedName>
</protein>